<reference evidence="7 8" key="1">
    <citation type="submission" date="2015-11" db="EMBL/GenBank/DDBJ databases">
        <title>Bacillus caseinolyticus sp nov.</title>
        <authorList>
            <person name="Dastager S.G."/>
            <person name="Mawlankar R."/>
        </authorList>
    </citation>
    <scope>NUCLEOTIDE SEQUENCE [LARGE SCALE GENOMIC DNA]</scope>
    <source>
        <strain evidence="7 8">SGD-V-76</strain>
    </source>
</reference>
<evidence type="ECO:0000256" key="5">
    <source>
        <dbReference type="PROSITE-ProRule" id="PRU00335"/>
    </source>
</evidence>
<keyword evidence="2" id="KW-0805">Transcription regulation</keyword>
<dbReference type="Proteomes" id="UP000053681">
    <property type="component" value="Unassembled WGS sequence"/>
</dbReference>
<name>A0A0V8JIW1_9BACI</name>
<dbReference type="InterPro" id="IPR023772">
    <property type="entry name" value="DNA-bd_HTH_TetR-type_CS"/>
</dbReference>
<feature type="domain" description="HTH tetR-type" evidence="6">
    <location>
        <begin position="8"/>
        <end position="68"/>
    </location>
</feature>
<dbReference type="AlphaFoldDB" id="A0A0V8JIW1"/>
<dbReference type="InterPro" id="IPR036271">
    <property type="entry name" value="Tet_transcr_reg_TetR-rel_C_sf"/>
</dbReference>
<keyword evidence="8" id="KW-1185">Reference proteome</keyword>
<keyword evidence="1" id="KW-0678">Repressor</keyword>
<protein>
    <submittedName>
        <fullName evidence="7">TetR family transcriptional regulator</fullName>
    </submittedName>
</protein>
<evidence type="ECO:0000256" key="2">
    <source>
        <dbReference type="ARBA" id="ARBA00023015"/>
    </source>
</evidence>
<evidence type="ECO:0000313" key="7">
    <source>
        <dbReference type="EMBL" id="KSU86979.1"/>
    </source>
</evidence>
<dbReference type="SUPFAM" id="SSF48498">
    <property type="entry name" value="Tetracyclin repressor-like, C-terminal domain"/>
    <property type="match status" value="1"/>
</dbReference>
<evidence type="ECO:0000313" key="8">
    <source>
        <dbReference type="Proteomes" id="UP000053681"/>
    </source>
</evidence>
<comment type="caution">
    <text evidence="7">The sequence shown here is derived from an EMBL/GenBank/DDBJ whole genome shotgun (WGS) entry which is preliminary data.</text>
</comment>
<dbReference type="PANTHER" id="PTHR43479:SF11">
    <property type="entry name" value="ACREF_ENVCD OPERON REPRESSOR-RELATED"/>
    <property type="match status" value="1"/>
</dbReference>
<dbReference type="Pfam" id="PF00440">
    <property type="entry name" value="TetR_N"/>
    <property type="match status" value="1"/>
</dbReference>
<feature type="DNA-binding region" description="H-T-H motif" evidence="5">
    <location>
        <begin position="31"/>
        <end position="50"/>
    </location>
</feature>
<evidence type="ECO:0000256" key="1">
    <source>
        <dbReference type="ARBA" id="ARBA00022491"/>
    </source>
</evidence>
<dbReference type="SUPFAM" id="SSF46689">
    <property type="entry name" value="Homeodomain-like"/>
    <property type="match status" value="1"/>
</dbReference>
<organism evidence="7 8">
    <name type="scientific">Priestia veravalensis</name>
    <dbReference type="NCBI Taxonomy" id="1414648"/>
    <lineage>
        <taxon>Bacteria</taxon>
        <taxon>Bacillati</taxon>
        <taxon>Bacillota</taxon>
        <taxon>Bacilli</taxon>
        <taxon>Bacillales</taxon>
        <taxon>Bacillaceae</taxon>
        <taxon>Priestia</taxon>
    </lineage>
</organism>
<dbReference type="RefSeq" id="WP_062687129.1">
    <property type="nucleotide sequence ID" value="NZ_KQ758673.1"/>
</dbReference>
<dbReference type="EMBL" id="LNQP01000058">
    <property type="protein sequence ID" value="KSU86979.1"/>
    <property type="molecule type" value="Genomic_DNA"/>
</dbReference>
<evidence type="ECO:0000256" key="3">
    <source>
        <dbReference type="ARBA" id="ARBA00023125"/>
    </source>
</evidence>
<dbReference type="PROSITE" id="PS50977">
    <property type="entry name" value="HTH_TETR_2"/>
    <property type="match status" value="1"/>
</dbReference>
<proteinExistence type="predicted"/>
<dbReference type="InterPro" id="IPR050624">
    <property type="entry name" value="HTH-type_Tx_Regulator"/>
</dbReference>
<dbReference type="PROSITE" id="PS01081">
    <property type="entry name" value="HTH_TETR_1"/>
    <property type="match status" value="1"/>
</dbReference>
<evidence type="ECO:0000259" key="6">
    <source>
        <dbReference type="PROSITE" id="PS50977"/>
    </source>
</evidence>
<sequence>MPKLVDHQKRKEQIARATWRVILKQGMEGTTVRNIAKEANLSLGSLRHYFSSQDDLLAYAMELVKEQAERRIVSIASQDLPPQEKVLKMLLEIVPTNDEKMAEMEVWLTFTAHHKHKNQGPIDDGIFSGMKKIMLYLENENVLKEKINTDLESEKLYALIDGLALHAMFDRDRVTSDRIEAVIRDYLQSICSGQENGTS</sequence>
<accession>A0A0V8JIW1</accession>
<dbReference type="Gene3D" id="1.10.357.10">
    <property type="entry name" value="Tetracycline Repressor, domain 2"/>
    <property type="match status" value="1"/>
</dbReference>
<keyword evidence="4" id="KW-0804">Transcription</keyword>
<dbReference type="PANTHER" id="PTHR43479">
    <property type="entry name" value="ACREF/ENVCD OPERON REPRESSOR-RELATED"/>
    <property type="match status" value="1"/>
</dbReference>
<dbReference type="InterPro" id="IPR009057">
    <property type="entry name" value="Homeodomain-like_sf"/>
</dbReference>
<dbReference type="InterPro" id="IPR001647">
    <property type="entry name" value="HTH_TetR"/>
</dbReference>
<evidence type="ECO:0000256" key="4">
    <source>
        <dbReference type="ARBA" id="ARBA00023163"/>
    </source>
</evidence>
<keyword evidence="3 5" id="KW-0238">DNA-binding</keyword>
<dbReference type="GO" id="GO:0003677">
    <property type="term" value="F:DNA binding"/>
    <property type="evidence" value="ECO:0007669"/>
    <property type="project" value="UniProtKB-UniRule"/>
</dbReference>
<dbReference type="InterPro" id="IPR039538">
    <property type="entry name" value="BetI_C"/>
</dbReference>
<dbReference type="Pfam" id="PF13977">
    <property type="entry name" value="TetR_C_6"/>
    <property type="match status" value="1"/>
</dbReference>
<gene>
    <name evidence="7" type="ORF">AS180_15720</name>
</gene>